<keyword evidence="3" id="KW-0540">Nuclease</keyword>
<reference evidence="9" key="1">
    <citation type="submission" date="2018-05" db="EMBL/GenBank/DDBJ databases">
        <title>Draft genome of Mucuna pruriens seed.</title>
        <authorList>
            <person name="Nnadi N.E."/>
            <person name="Vos R."/>
            <person name="Hasami M.H."/>
            <person name="Devisetty U.K."/>
            <person name="Aguiy J.C."/>
        </authorList>
    </citation>
    <scope>NUCLEOTIDE SEQUENCE [LARGE SCALE GENOMIC DNA]</scope>
    <source>
        <strain evidence="9">JCA_2017</strain>
    </source>
</reference>
<evidence type="ECO:0000313" key="10">
    <source>
        <dbReference type="Proteomes" id="UP000257109"/>
    </source>
</evidence>
<dbReference type="InterPro" id="IPR036397">
    <property type="entry name" value="RNaseH_sf"/>
</dbReference>
<feature type="domain" description="Reverse transcriptase RNase H-like" evidence="7">
    <location>
        <begin position="53"/>
        <end position="152"/>
    </location>
</feature>
<evidence type="ECO:0000259" key="7">
    <source>
        <dbReference type="Pfam" id="PF17917"/>
    </source>
</evidence>
<dbReference type="PANTHER" id="PTHR37984">
    <property type="entry name" value="PROTEIN CBG26694"/>
    <property type="match status" value="1"/>
</dbReference>
<keyword evidence="6" id="KW-0695">RNA-directed DNA polymerase</keyword>
<keyword evidence="4" id="KW-0255">Endonuclease</keyword>
<comment type="caution">
    <text evidence="9">The sequence shown here is derived from an EMBL/GenBank/DDBJ whole genome shotgun (WGS) entry which is preliminary data.</text>
</comment>
<dbReference type="PANTHER" id="PTHR37984:SF5">
    <property type="entry name" value="PROTEIN NYNRIN-LIKE"/>
    <property type="match status" value="1"/>
</dbReference>
<dbReference type="InterPro" id="IPR056924">
    <property type="entry name" value="SH3_Tf2-1"/>
</dbReference>
<dbReference type="GO" id="GO:0003676">
    <property type="term" value="F:nucleic acid binding"/>
    <property type="evidence" value="ECO:0007669"/>
    <property type="project" value="InterPro"/>
</dbReference>
<dbReference type="InterPro" id="IPR041373">
    <property type="entry name" value="RT_RNaseH"/>
</dbReference>
<keyword evidence="10" id="KW-1185">Reference proteome</keyword>
<dbReference type="GO" id="GO:0016787">
    <property type="term" value="F:hydrolase activity"/>
    <property type="evidence" value="ECO:0007669"/>
    <property type="project" value="UniProtKB-KW"/>
</dbReference>
<dbReference type="InterPro" id="IPR050951">
    <property type="entry name" value="Retrovirus_Pol_polyprotein"/>
</dbReference>
<evidence type="ECO:0000256" key="1">
    <source>
        <dbReference type="ARBA" id="ARBA00022679"/>
    </source>
</evidence>
<dbReference type="SUPFAM" id="SSF53098">
    <property type="entry name" value="Ribonuclease H-like"/>
    <property type="match status" value="1"/>
</dbReference>
<evidence type="ECO:0000256" key="4">
    <source>
        <dbReference type="ARBA" id="ARBA00022759"/>
    </source>
</evidence>
<dbReference type="Pfam" id="PF24626">
    <property type="entry name" value="SH3_Tf2-1"/>
    <property type="match status" value="1"/>
</dbReference>
<dbReference type="OrthoDB" id="1426776at2759"/>
<keyword evidence="2" id="KW-0548">Nucleotidyltransferase</keyword>
<dbReference type="Gene3D" id="3.30.70.270">
    <property type="match status" value="1"/>
</dbReference>
<dbReference type="Gene3D" id="1.10.340.70">
    <property type="match status" value="1"/>
</dbReference>
<dbReference type="Pfam" id="PF17917">
    <property type="entry name" value="RT_RNaseH"/>
    <property type="match status" value="1"/>
</dbReference>
<dbReference type="EMBL" id="QJKJ01008907">
    <property type="protein sequence ID" value="RDX78308.1"/>
    <property type="molecule type" value="Genomic_DNA"/>
</dbReference>
<dbReference type="FunFam" id="3.10.20.370:FF:000001">
    <property type="entry name" value="Retrovirus-related Pol polyprotein from transposon 17.6-like protein"/>
    <property type="match status" value="1"/>
</dbReference>
<dbReference type="GO" id="GO:0003964">
    <property type="term" value="F:RNA-directed DNA polymerase activity"/>
    <property type="evidence" value="ECO:0007669"/>
    <property type="project" value="UniProtKB-KW"/>
</dbReference>
<dbReference type="InterPro" id="IPR012337">
    <property type="entry name" value="RNaseH-like_sf"/>
</dbReference>
<evidence type="ECO:0000256" key="3">
    <source>
        <dbReference type="ARBA" id="ARBA00022722"/>
    </source>
</evidence>
<gene>
    <name evidence="9" type="primary">pol</name>
    <name evidence="9" type="ORF">CR513_41426</name>
</gene>
<dbReference type="AlphaFoldDB" id="A0A371FJ04"/>
<evidence type="ECO:0000256" key="5">
    <source>
        <dbReference type="ARBA" id="ARBA00022801"/>
    </source>
</evidence>
<sequence>MLEIWSFLGLTKYYKKFIEGFSKLALSLSRLTPQSFLELNKRLTSVVVLVLPNPSKTFVVYCDASKMGLGGVLMQGGKVVAYASRQLKTHERNYPTHNLELVFMVFALKIWRHYLYGSRFEVFSDHKSLKYLFDQKKLNMRQRRWLEYLKDFDFTLNYHLGKANYEIFAQAKAITQGKVSRFELGVDVVVRLQGKEVDPRGRIKRNLSVHHGAPKMYRDLKWIFWWPSMKKLVVEFVYDYLPLHILKCKWEASLWISCLTNGQTKRTIQSLEYLLRACVLEHIGSCDNLLPLMDFTYNNSYHSNTKMAPYGALYGRRCRTSLCLLKLEKSVVLGPEVVQRTTKKVKLIQDKIRMTQSRKKSYHDKSGTKERMALKSHKVSPYFIDPYQILKRVDKVAYPIMLPLILANLHGVFHVVLGGTSKGNATWELED</sequence>
<dbReference type="InterPro" id="IPR043502">
    <property type="entry name" value="DNA/RNA_pol_sf"/>
</dbReference>
<feature type="domain" description="Tf2-1-like SH3-like" evidence="8">
    <location>
        <begin position="368"/>
        <end position="415"/>
    </location>
</feature>
<keyword evidence="5" id="KW-0378">Hydrolase</keyword>
<evidence type="ECO:0000256" key="2">
    <source>
        <dbReference type="ARBA" id="ARBA00022695"/>
    </source>
</evidence>
<organism evidence="9 10">
    <name type="scientific">Mucuna pruriens</name>
    <name type="common">Velvet bean</name>
    <name type="synonym">Dolichos pruriens</name>
    <dbReference type="NCBI Taxonomy" id="157652"/>
    <lineage>
        <taxon>Eukaryota</taxon>
        <taxon>Viridiplantae</taxon>
        <taxon>Streptophyta</taxon>
        <taxon>Embryophyta</taxon>
        <taxon>Tracheophyta</taxon>
        <taxon>Spermatophyta</taxon>
        <taxon>Magnoliopsida</taxon>
        <taxon>eudicotyledons</taxon>
        <taxon>Gunneridae</taxon>
        <taxon>Pentapetalae</taxon>
        <taxon>rosids</taxon>
        <taxon>fabids</taxon>
        <taxon>Fabales</taxon>
        <taxon>Fabaceae</taxon>
        <taxon>Papilionoideae</taxon>
        <taxon>50 kb inversion clade</taxon>
        <taxon>NPAAA clade</taxon>
        <taxon>indigoferoid/millettioid clade</taxon>
        <taxon>Phaseoleae</taxon>
        <taxon>Mucuna</taxon>
    </lineage>
</organism>
<dbReference type="Gene3D" id="3.10.20.370">
    <property type="match status" value="1"/>
</dbReference>
<dbReference type="Proteomes" id="UP000257109">
    <property type="component" value="Unassembled WGS sequence"/>
</dbReference>
<keyword evidence="1" id="KW-0808">Transferase</keyword>
<dbReference type="SUPFAM" id="SSF56672">
    <property type="entry name" value="DNA/RNA polymerases"/>
    <property type="match status" value="1"/>
</dbReference>
<evidence type="ECO:0000313" key="9">
    <source>
        <dbReference type="EMBL" id="RDX78308.1"/>
    </source>
</evidence>
<proteinExistence type="predicted"/>
<evidence type="ECO:0000256" key="6">
    <source>
        <dbReference type="ARBA" id="ARBA00022918"/>
    </source>
</evidence>
<evidence type="ECO:0000259" key="8">
    <source>
        <dbReference type="Pfam" id="PF24626"/>
    </source>
</evidence>
<dbReference type="CDD" id="cd09274">
    <property type="entry name" value="RNase_HI_RT_Ty3"/>
    <property type="match status" value="1"/>
</dbReference>
<dbReference type="GO" id="GO:0004519">
    <property type="term" value="F:endonuclease activity"/>
    <property type="evidence" value="ECO:0007669"/>
    <property type="project" value="UniProtKB-KW"/>
</dbReference>
<dbReference type="InterPro" id="IPR043128">
    <property type="entry name" value="Rev_trsase/Diguanyl_cyclase"/>
</dbReference>
<protein>
    <submittedName>
        <fullName evidence="9">Retrovirus-related Pol polyprotein from transposon 17.6</fullName>
    </submittedName>
</protein>
<feature type="non-terminal residue" evidence="9">
    <location>
        <position position="1"/>
    </location>
</feature>
<dbReference type="Gene3D" id="3.30.420.10">
    <property type="entry name" value="Ribonuclease H-like superfamily/Ribonuclease H"/>
    <property type="match status" value="1"/>
</dbReference>
<name>A0A371FJ04_MUCPR</name>
<accession>A0A371FJ04</accession>